<organism evidence="3 4">
    <name type="scientific">Rhizobium grahamii</name>
    <dbReference type="NCBI Taxonomy" id="1120045"/>
    <lineage>
        <taxon>Bacteria</taxon>
        <taxon>Pseudomonadati</taxon>
        <taxon>Pseudomonadota</taxon>
        <taxon>Alphaproteobacteria</taxon>
        <taxon>Hyphomicrobiales</taxon>
        <taxon>Rhizobiaceae</taxon>
        <taxon>Rhizobium/Agrobacterium group</taxon>
        <taxon>Rhizobium</taxon>
    </lineage>
</organism>
<dbReference type="EMBL" id="NAAC01000028">
    <property type="protein sequence ID" value="RDJ06735.1"/>
    <property type="molecule type" value="Genomic_DNA"/>
</dbReference>
<dbReference type="InterPro" id="IPR006597">
    <property type="entry name" value="Sel1-like"/>
</dbReference>
<keyword evidence="2" id="KW-0732">Signal</keyword>
<reference evidence="3 4" key="1">
    <citation type="submission" date="2017-03" db="EMBL/GenBank/DDBJ databases">
        <title>Genome analysis of Rhizobial strains effectives or ineffectives for nitrogen fixation isolated from bean seeds.</title>
        <authorList>
            <person name="Peralta H."/>
            <person name="Aguilar-Vera A."/>
            <person name="Mora Y."/>
            <person name="Vargas-Lagunas C."/>
            <person name="Girard L."/>
            <person name="Mora J."/>
        </authorList>
    </citation>
    <scope>NUCLEOTIDE SEQUENCE [LARGE SCALE GENOMIC DNA]</scope>
    <source>
        <strain evidence="3 4">CCGM3</strain>
    </source>
</reference>
<dbReference type="InterPro" id="IPR011990">
    <property type="entry name" value="TPR-like_helical_dom_sf"/>
</dbReference>
<dbReference type="Proteomes" id="UP000254939">
    <property type="component" value="Unassembled WGS sequence"/>
</dbReference>
<gene>
    <name evidence="3" type="ORF">B5K06_22345</name>
</gene>
<feature type="signal peptide" evidence="2">
    <location>
        <begin position="1"/>
        <end position="26"/>
    </location>
</feature>
<comment type="caution">
    <text evidence="3">The sequence shown here is derived from an EMBL/GenBank/DDBJ whole genome shotgun (WGS) entry which is preliminary data.</text>
</comment>
<dbReference type="SMART" id="SM00671">
    <property type="entry name" value="SEL1"/>
    <property type="match status" value="13"/>
</dbReference>
<evidence type="ECO:0000256" key="1">
    <source>
        <dbReference type="SAM" id="MobiDB-lite"/>
    </source>
</evidence>
<protein>
    <recommendedName>
        <fullName evidence="5">Sel1 repeat family protein</fullName>
    </recommendedName>
</protein>
<dbReference type="PANTHER" id="PTHR11102">
    <property type="entry name" value="SEL-1-LIKE PROTEIN"/>
    <property type="match status" value="1"/>
</dbReference>
<sequence length="987" mass="105533">MTDRRKRRPNVLVAALCLGLSTPVLAADEPTAEAAQQVDLLIQQHDSDGLVKLARQLQSGNAVSVDNPLRVPDFPKARQALEAAVTMPGARQAEAKLFLAKMMLGGEGGPVDVDRAISLLADVIKTGNAEAAFLRGQRLASRPERIAEARDDLSLALRLGDAAAAFELAKLAGSTPEQAAAMTQFGIDLLGQRAARGDAGAAFDLAGYYRRLSDKTEDQEKALSWYRKSAELGQQTAALWVARLLGNPDSPLFDPAAAVKQYEAAARAGSIEAAQELVRDFADAGTLAVPPAVYDVWIGKLIDAKDATAVLYYSRSLQETAEQRRTSSDALYGATMSGRVAPEDLVRIGESFRDGTGVVIDQTRAANIFRLGVENGSGAALTRFAHLVIDVPSLRSHENVALAAAKLSELSSKGSVTGQMLLGDMYAKGVLGAVDETRAIDYYLKALAHAESVEVLNRLADVYLSSPDSDTRMKAFPFIERASRAGSESAMLKEAQAYADGKLVRQDFDKAVTLYKKAIALGATDALVNLANLYLSRGGESAFKDAHEAFSNAISAGNREAPVEMARFLKANGKLDEAISRLTTAARKKNSPAAVELYEYLSERAQDPDVGAEWLRLALKTVSDVPREKVRLASAMLMPSDVRLNGKASIMLRELAGAKIPGAAVALSDAYIEGKGIAKDVTAGLELLEQASQKGDIDALLKLGDLYMDGQFVNGDEKRAVDYYRAAIMLHPTDATANMRMARAYREGHGVARDLAVAANNLKIASDAGSPMATRDLGMAYMWGSGVEKKEDKGLQLLRSAAEHGYAFAWHDLAETYGSAVGPDVDASQTFRLNMRGAKEGHVSAMIGAGIALLSGFGTQRDPEAGILWLERASASTGWDASDAMYRLAEVYQFGIGVDSNVEKALEWQLRAANAGSTSAMFHLALQLEADNTDASRAEAIKWLKKARELKHVQAAKKLKIMEAGGSSSGSLQGAEDKGMDDNGVEE</sequence>
<dbReference type="InterPro" id="IPR050767">
    <property type="entry name" value="Sel1_AlgK"/>
</dbReference>
<evidence type="ECO:0000313" key="4">
    <source>
        <dbReference type="Proteomes" id="UP000254939"/>
    </source>
</evidence>
<accession>A0A370KJV4</accession>
<feature type="chain" id="PRO_5016876325" description="Sel1 repeat family protein" evidence="2">
    <location>
        <begin position="27"/>
        <end position="987"/>
    </location>
</feature>
<proteinExistence type="predicted"/>
<dbReference type="AlphaFoldDB" id="A0A370KJV4"/>
<evidence type="ECO:0008006" key="5">
    <source>
        <dbReference type="Google" id="ProtNLM"/>
    </source>
</evidence>
<evidence type="ECO:0000313" key="3">
    <source>
        <dbReference type="EMBL" id="RDJ06735.1"/>
    </source>
</evidence>
<name>A0A370KJV4_9HYPH</name>
<dbReference type="OrthoDB" id="9797030at2"/>
<dbReference type="Pfam" id="PF08238">
    <property type="entry name" value="Sel1"/>
    <property type="match status" value="12"/>
</dbReference>
<dbReference type="PANTHER" id="PTHR11102:SF160">
    <property type="entry name" value="ERAD-ASSOCIATED E3 UBIQUITIN-PROTEIN LIGASE COMPONENT HRD3"/>
    <property type="match status" value="1"/>
</dbReference>
<dbReference type="Gene3D" id="1.25.40.10">
    <property type="entry name" value="Tetratricopeptide repeat domain"/>
    <property type="match status" value="4"/>
</dbReference>
<evidence type="ECO:0000256" key="2">
    <source>
        <dbReference type="SAM" id="SignalP"/>
    </source>
</evidence>
<feature type="region of interest" description="Disordered" evidence="1">
    <location>
        <begin position="964"/>
        <end position="987"/>
    </location>
</feature>
<dbReference type="SUPFAM" id="SSF81901">
    <property type="entry name" value="HCP-like"/>
    <property type="match status" value="5"/>
</dbReference>
<dbReference type="RefSeq" id="WP_114714767.1">
    <property type="nucleotide sequence ID" value="NZ_KZ857266.1"/>
</dbReference>